<dbReference type="EMBL" id="CM001403">
    <property type="protein sequence ID" value="EHQ31096.1"/>
    <property type="molecule type" value="Genomic_DNA"/>
</dbReference>
<evidence type="ECO:0000313" key="2">
    <source>
        <dbReference type="EMBL" id="EHQ31096.1"/>
    </source>
</evidence>
<dbReference type="Pfam" id="PF08818">
    <property type="entry name" value="DUF1801"/>
    <property type="match status" value="1"/>
</dbReference>
<dbReference type="RefSeq" id="WP_008513290.1">
    <property type="nucleotide sequence ID" value="NZ_CM001403.1"/>
</dbReference>
<dbReference type="Gene3D" id="3.90.1150.200">
    <property type="match status" value="1"/>
</dbReference>
<dbReference type="HOGENOM" id="CLU_128703_3_0_10"/>
<dbReference type="OrthoDB" id="115213at2"/>
<protein>
    <recommendedName>
        <fullName evidence="1">YdhG-like domain-containing protein</fullName>
    </recommendedName>
</protein>
<gene>
    <name evidence="2" type="ORF">Mucpa_7052</name>
</gene>
<dbReference type="eggNOG" id="COG5646">
    <property type="taxonomic scope" value="Bacteria"/>
</dbReference>
<name>H1Y874_9SPHI</name>
<evidence type="ECO:0000313" key="3">
    <source>
        <dbReference type="Proteomes" id="UP000002774"/>
    </source>
</evidence>
<sequence length="122" mass="14271">MSAKKVKFETVDEYISAFPQTIRETLEKVRHTIQKTAPDALETISYQIPAFTYGRVMLYFAAYKNHYSLTIPHPGKVLETFKDELSVYDISKSTIRFPIDHPFPFDLLASISRFRMEECREK</sequence>
<organism evidence="2 3">
    <name type="scientific">Mucilaginibacter paludis DSM 18603</name>
    <dbReference type="NCBI Taxonomy" id="714943"/>
    <lineage>
        <taxon>Bacteria</taxon>
        <taxon>Pseudomonadati</taxon>
        <taxon>Bacteroidota</taxon>
        <taxon>Sphingobacteriia</taxon>
        <taxon>Sphingobacteriales</taxon>
        <taxon>Sphingobacteriaceae</taxon>
        <taxon>Mucilaginibacter</taxon>
    </lineage>
</organism>
<dbReference type="InterPro" id="IPR014922">
    <property type="entry name" value="YdhG-like"/>
</dbReference>
<dbReference type="AlphaFoldDB" id="H1Y874"/>
<dbReference type="Proteomes" id="UP000002774">
    <property type="component" value="Chromosome"/>
</dbReference>
<accession>H1Y874</accession>
<dbReference type="SUPFAM" id="SSF159888">
    <property type="entry name" value="YdhG-like"/>
    <property type="match status" value="1"/>
</dbReference>
<keyword evidence="3" id="KW-1185">Reference proteome</keyword>
<evidence type="ECO:0000259" key="1">
    <source>
        <dbReference type="Pfam" id="PF08818"/>
    </source>
</evidence>
<feature type="domain" description="YdhG-like" evidence="1">
    <location>
        <begin position="23"/>
        <end position="115"/>
    </location>
</feature>
<proteinExistence type="predicted"/>
<reference evidence="2" key="1">
    <citation type="submission" date="2011-09" db="EMBL/GenBank/DDBJ databases">
        <title>The permanent draft genome of Mucilaginibacter paludis DSM 18603.</title>
        <authorList>
            <consortium name="US DOE Joint Genome Institute (JGI-PGF)"/>
            <person name="Lucas S."/>
            <person name="Han J."/>
            <person name="Lapidus A."/>
            <person name="Bruce D."/>
            <person name="Goodwin L."/>
            <person name="Pitluck S."/>
            <person name="Peters L."/>
            <person name="Kyrpides N."/>
            <person name="Mavromatis K."/>
            <person name="Ivanova N."/>
            <person name="Mikhailova N."/>
            <person name="Held B."/>
            <person name="Detter J.C."/>
            <person name="Tapia R."/>
            <person name="Han C."/>
            <person name="Land M."/>
            <person name="Hauser L."/>
            <person name="Markowitz V."/>
            <person name="Cheng J.-F."/>
            <person name="Hugenholtz P."/>
            <person name="Woyke T."/>
            <person name="Wu D."/>
            <person name="Tindall B."/>
            <person name="Brambilla E."/>
            <person name="Klenk H.-P."/>
            <person name="Eisen J.A."/>
        </authorList>
    </citation>
    <scope>NUCLEOTIDE SEQUENCE [LARGE SCALE GENOMIC DNA]</scope>
    <source>
        <strain evidence="2">DSM 18603</strain>
    </source>
</reference>